<evidence type="ECO:0000259" key="1">
    <source>
        <dbReference type="Pfam" id="PF13086"/>
    </source>
</evidence>
<dbReference type="STRING" id="10195.A0A3M7RTM2"/>
<dbReference type="Proteomes" id="UP000276133">
    <property type="component" value="Unassembled WGS sequence"/>
</dbReference>
<dbReference type="InterPro" id="IPR041677">
    <property type="entry name" value="DNA2/NAM7_AAA_11"/>
</dbReference>
<evidence type="ECO:0000313" key="2">
    <source>
        <dbReference type="EMBL" id="RNA26770.1"/>
    </source>
</evidence>
<proteinExistence type="predicted"/>
<dbReference type="GO" id="GO:0004386">
    <property type="term" value="F:helicase activity"/>
    <property type="evidence" value="ECO:0007669"/>
    <property type="project" value="UniProtKB-KW"/>
</dbReference>
<dbReference type="PANTHER" id="PTHR10887:SF495">
    <property type="entry name" value="HELICASE SENATAXIN ISOFORM X1-RELATED"/>
    <property type="match status" value="1"/>
</dbReference>
<name>A0A3M7RTM2_BRAPC</name>
<dbReference type="PANTHER" id="PTHR10887">
    <property type="entry name" value="DNA2/NAM7 HELICASE FAMILY"/>
    <property type="match status" value="1"/>
</dbReference>
<keyword evidence="2" id="KW-0378">Hydrolase</keyword>
<protein>
    <submittedName>
        <fullName evidence="2">Putative helicase senataxin</fullName>
    </submittedName>
</protein>
<dbReference type="OrthoDB" id="6513042at2759"/>
<dbReference type="SUPFAM" id="SSF52540">
    <property type="entry name" value="P-loop containing nucleoside triphosphate hydrolases"/>
    <property type="match status" value="1"/>
</dbReference>
<dbReference type="GO" id="GO:0006369">
    <property type="term" value="P:termination of RNA polymerase II transcription"/>
    <property type="evidence" value="ECO:0007669"/>
    <property type="project" value="TreeGrafter"/>
</dbReference>
<keyword evidence="2" id="KW-0347">Helicase</keyword>
<accession>A0A3M7RTM2</accession>
<keyword evidence="2" id="KW-0067">ATP-binding</keyword>
<dbReference type="InterPro" id="IPR045055">
    <property type="entry name" value="DNA2/NAM7-like"/>
</dbReference>
<reference evidence="2 3" key="1">
    <citation type="journal article" date="2018" name="Sci. Rep.">
        <title>Genomic signatures of local adaptation to the degree of environmental predictability in rotifers.</title>
        <authorList>
            <person name="Franch-Gras L."/>
            <person name="Hahn C."/>
            <person name="Garcia-Roger E.M."/>
            <person name="Carmona M.J."/>
            <person name="Serra M."/>
            <person name="Gomez A."/>
        </authorList>
    </citation>
    <scope>NUCLEOTIDE SEQUENCE [LARGE SCALE GENOMIC DNA]</scope>
    <source>
        <strain evidence="2">HYR1</strain>
    </source>
</reference>
<dbReference type="InterPro" id="IPR027417">
    <property type="entry name" value="P-loop_NTPase"/>
</dbReference>
<dbReference type="AlphaFoldDB" id="A0A3M7RTM2"/>
<dbReference type="GO" id="GO:0016604">
    <property type="term" value="C:nuclear body"/>
    <property type="evidence" value="ECO:0007669"/>
    <property type="project" value="TreeGrafter"/>
</dbReference>
<dbReference type="EMBL" id="REGN01002676">
    <property type="protein sequence ID" value="RNA26770.1"/>
    <property type="molecule type" value="Genomic_DNA"/>
</dbReference>
<dbReference type="Pfam" id="PF13086">
    <property type="entry name" value="AAA_11"/>
    <property type="match status" value="1"/>
</dbReference>
<gene>
    <name evidence="2" type="ORF">BpHYR1_031166</name>
</gene>
<comment type="caution">
    <text evidence="2">The sequence shown here is derived from an EMBL/GenBank/DDBJ whole genome shotgun (WGS) entry which is preliminary data.</text>
</comment>
<feature type="domain" description="DNA2/NAM7 helicase helicase" evidence="1">
    <location>
        <begin position="51"/>
        <end position="248"/>
    </location>
</feature>
<dbReference type="Gene3D" id="3.40.50.300">
    <property type="entry name" value="P-loop containing nucleotide triphosphate hydrolases"/>
    <property type="match status" value="1"/>
</dbReference>
<sequence length="254" mass="29481">MILSSSFRRAKALIAFQSSPLLKTILNVSQLDPAFWIKEPEKDVKLNLADFNESQQKVIIQCSSILKSDEPKLCFVQGPPGTGKSHTIVGIINALFTKLYYLRRLAAKQPKVNEKNLNLKIMICSPSNGGCDELTRRIKKLKEQTWSAIYERVLQREAKVVRVGRTESIHKDCEEMTLDFLYKKAFDQLMMEKKTTKSESLTSHYKNLQFHEKKFTIRVKEFKTSGKEKQRFKIYIPSDLNFMKKKLKKNNIKI</sequence>
<evidence type="ECO:0000313" key="3">
    <source>
        <dbReference type="Proteomes" id="UP000276133"/>
    </source>
</evidence>
<keyword evidence="3" id="KW-1185">Reference proteome</keyword>
<organism evidence="2 3">
    <name type="scientific">Brachionus plicatilis</name>
    <name type="common">Marine rotifer</name>
    <name type="synonym">Brachionus muelleri</name>
    <dbReference type="NCBI Taxonomy" id="10195"/>
    <lineage>
        <taxon>Eukaryota</taxon>
        <taxon>Metazoa</taxon>
        <taxon>Spiralia</taxon>
        <taxon>Gnathifera</taxon>
        <taxon>Rotifera</taxon>
        <taxon>Eurotatoria</taxon>
        <taxon>Monogononta</taxon>
        <taxon>Pseudotrocha</taxon>
        <taxon>Ploima</taxon>
        <taxon>Brachionidae</taxon>
        <taxon>Brachionus</taxon>
    </lineage>
</organism>
<dbReference type="GO" id="GO:0001147">
    <property type="term" value="F:transcription termination site sequence-specific DNA binding"/>
    <property type="evidence" value="ECO:0007669"/>
    <property type="project" value="TreeGrafter"/>
</dbReference>
<keyword evidence="2" id="KW-0547">Nucleotide-binding</keyword>